<feature type="domain" description="Ubiquitin-like" evidence="5">
    <location>
        <begin position="1"/>
        <end position="50"/>
    </location>
</feature>
<comment type="similarity">
    <text evidence="2">Belongs to the ubiquitin family. SUMO subfamily.</text>
</comment>
<dbReference type="AlphaFoldDB" id="A0A8C0WMD8"/>
<evidence type="ECO:0000256" key="3">
    <source>
        <dbReference type="ARBA" id="ARBA00022499"/>
    </source>
</evidence>
<reference evidence="6" key="1">
    <citation type="submission" date="2023-09" db="UniProtKB">
        <authorList>
            <consortium name="Ensembl"/>
        </authorList>
    </citation>
    <scope>IDENTIFICATION</scope>
</reference>
<dbReference type="InterPro" id="IPR029071">
    <property type="entry name" value="Ubiquitin-like_domsf"/>
</dbReference>
<comment type="subcellular location">
    <subcellularLocation>
        <location evidence="1">Nucleus</location>
        <location evidence="1">PML body</location>
    </subcellularLocation>
</comment>
<keyword evidence="4" id="KW-0833">Ubl conjugation pathway</keyword>
<dbReference type="SUPFAM" id="SSF54236">
    <property type="entry name" value="Ubiquitin-like"/>
    <property type="match status" value="1"/>
</dbReference>
<evidence type="ECO:0000259" key="5">
    <source>
        <dbReference type="PROSITE" id="PS50053"/>
    </source>
</evidence>
<evidence type="ECO:0000313" key="6">
    <source>
        <dbReference type="Ensembl" id="ENSCCNP00000012493.1"/>
    </source>
</evidence>
<dbReference type="PROSITE" id="PS50053">
    <property type="entry name" value="UBIQUITIN_2"/>
    <property type="match status" value="1"/>
</dbReference>
<sequence length="52" mass="6180">MKVYYERQGLSMRQIIFQFDKQPINETDTLAQLETEDEDTVDMFQQQTGGVY</sequence>
<dbReference type="InterPro" id="IPR022617">
    <property type="entry name" value="Rad60/SUMO-like_dom"/>
</dbReference>
<evidence type="ECO:0000256" key="2">
    <source>
        <dbReference type="ARBA" id="ARBA00009185"/>
    </source>
</evidence>
<organism evidence="6">
    <name type="scientific">Castor canadensis</name>
    <name type="common">American beaver</name>
    <dbReference type="NCBI Taxonomy" id="51338"/>
    <lineage>
        <taxon>Eukaryota</taxon>
        <taxon>Metazoa</taxon>
        <taxon>Chordata</taxon>
        <taxon>Craniata</taxon>
        <taxon>Vertebrata</taxon>
        <taxon>Euteleostomi</taxon>
        <taxon>Mammalia</taxon>
        <taxon>Eutheria</taxon>
        <taxon>Euarchontoglires</taxon>
        <taxon>Glires</taxon>
        <taxon>Rodentia</taxon>
        <taxon>Castorimorpha</taxon>
        <taxon>Castoridae</taxon>
        <taxon>Castor</taxon>
    </lineage>
</organism>
<dbReference type="GO" id="GO:0016605">
    <property type="term" value="C:PML body"/>
    <property type="evidence" value="ECO:0007669"/>
    <property type="project" value="UniProtKB-SubCell"/>
</dbReference>
<accession>A0A8C0WMD8</accession>
<proteinExistence type="inferred from homology"/>
<keyword evidence="3" id="KW-1017">Isopeptide bond</keyword>
<dbReference type="Ensembl" id="ENSCCNT00000016405.1">
    <property type="protein sequence ID" value="ENSCCNP00000012493.1"/>
    <property type="gene ID" value="ENSCCNG00000012977.1"/>
</dbReference>
<dbReference type="Pfam" id="PF11976">
    <property type="entry name" value="Rad60-SLD"/>
    <property type="match status" value="1"/>
</dbReference>
<dbReference type="PANTHER" id="PTHR10562">
    <property type="entry name" value="SMALL UBIQUITIN-RELATED MODIFIER"/>
    <property type="match status" value="1"/>
</dbReference>
<evidence type="ECO:0000256" key="1">
    <source>
        <dbReference type="ARBA" id="ARBA00004322"/>
    </source>
</evidence>
<dbReference type="InterPro" id="IPR000626">
    <property type="entry name" value="Ubiquitin-like_dom"/>
</dbReference>
<protein>
    <recommendedName>
        <fullName evidence="5">Ubiquitin-like domain-containing protein</fullName>
    </recommendedName>
</protein>
<name>A0A8C0WMD8_CASCN</name>
<dbReference type="Gene3D" id="3.10.20.90">
    <property type="entry name" value="Phosphatidylinositol 3-kinase Catalytic Subunit, Chain A, domain 1"/>
    <property type="match status" value="1"/>
</dbReference>
<evidence type="ECO:0000256" key="4">
    <source>
        <dbReference type="ARBA" id="ARBA00022786"/>
    </source>
</evidence>